<sequence>MKELIFDSELMFSPNPNNKLAMISAFEQDENCWWIGCPDDIREETKHQLMYGNLFTEAFNNDPRLKQWKFRLIPFSGGDISNISPVFRKSYPIGFNSLAEGCDDEMMCKRGLKIRTAYDVLQEIRLALGMIPIYNEALKHHLKAGYDLDSVSRANFGIGKCELAYPDFSVRQNWIQGAQTSVIRYALRDVYLTLRLFESRENLIDPRTGRRFKLRSMEEAINCPAEFVWFSQRFGR</sequence>
<accession>A0A1J1LEZ2</accession>
<gene>
    <name evidence="1" type="ORF">PL9214290591</name>
</gene>
<dbReference type="STRING" id="671072.PL9214290591"/>
<reference evidence="2" key="1">
    <citation type="submission" date="2015-10" db="EMBL/GenBank/DDBJ databases">
        <authorList>
            <person name="Regsiter A."/>
            <person name="william w."/>
        </authorList>
    </citation>
    <scope>NUCLEOTIDE SEQUENCE [LARGE SCALE GENOMIC DNA]</scope>
</reference>
<dbReference type="AlphaFoldDB" id="A0A1J1LEZ2"/>
<evidence type="ECO:0000313" key="1">
    <source>
        <dbReference type="EMBL" id="CUR31000.1"/>
    </source>
</evidence>
<evidence type="ECO:0000313" key="2">
    <source>
        <dbReference type="Proteomes" id="UP000184315"/>
    </source>
</evidence>
<name>A0A1J1LEZ2_9CYAN</name>
<keyword evidence="2" id="KW-1185">Reference proteome</keyword>
<organism evidence="1 2">
    <name type="scientific">Planktothrix tepida PCC 9214</name>
    <dbReference type="NCBI Taxonomy" id="671072"/>
    <lineage>
        <taxon>Bacteria</taxon>
        <taxon>Bacillati</taxon>
        <taxon>Cyanobacteriota</taxon>
        <taxon>Cyanophyceae</taxon>
        <taxon>Oscillatoriophycideae</taxon>
        <taxon>Oscillatoriales</taxon>
        <taxon>Microcoleaceae</taxon>
        <taxon>Planktothrix</taxon>
    </lineage>
</organism>
<proteinExistence type="predicted"/>
<dbReference type="InterPro" id="IPR012337">
    <property type="entry name" value="RNaseH-like_sf"/>
</dbReference>
<dbReference type="SUPFAM" id="SSF53098">
    <property type="entry name" value="Ribonuclease H-like"/>
    <property type="match status" value="1"/>
</dbReference>
<dbReference type="EMBL" id="CZDF01000132">
    <property type="protein sequence ID" value="CUR31000.1"/>
    <property type="molecule type" value="Genomic_DNA"/>
</dbReference>
<dbReference type="Proteomes" id="UP000184315">
    <property type="component" value="Unassembled WGS sequence"/>
</dbReference>
<dbReference type="RefSeq" id="WP_072717936.1">
    <property type="nucleotide sequence ID" value="NZ_LN889782.1"/>
</dbReference>
<protein>
    <submittedName>
        <fullName evidence="1">Uncharacterized protein</fullName>
    </submittedName>
</protein>